<gene>
    <name evidence="3" type="ORF">BOKJ2_LOCUS13135</name>
</gene>
<dbReference type="Pfam" id="PF01682">
    <property type="entry name" value="DB"/>
    <property type="match status" value="1"/>
</dbReference>
<dbReference type="EMBL" id="CAJFCW020000006">
    <property type="protein sequence ID" value="CAG9125699.1"/>
    <property type="molecule type" value="Genomic_DNA"/>
</dbReference>
<evidence type="ECO:0000259" key="2">
    <source>
        <dbReference type="Pfam" id="PF01682"/>
    </source>
</evidence>
<dbReference type="AlphaFoldDB" id="A0A811LLF0"/>
<dbReference type="Proteomes" id="UP000614601">
    <property type="component" value="Unassembled WGS sequence"/>
</dbReference>
<accession>A0A811LLF0</accession>
<reference evidence="3" key="1">
    <citation type="submission" date="2020-09" db="EMBL/GenBank/DDBJ databases">
        <authorList>
            <person name="Kikuchi T."/>
        </authorList>
    </citation>
    <scope>NUCLEOTIDE SEQUENCE</scope>
    <source>
        <strain evidence="3">SH1</strain>
    </source>
</reference>
<organism evidence="3 4">
    <name type="scientific">Bursaphelenchus okinawaensis</name>
    <dbReference type="NCBI Taxonomy" id="465554"/>
    <lineage>
        <taxon>Eukaryota</taxon>
        <taxon>Metazoa</taxon>
        <taxon>Ecdysozoa</taxon>
        <taxon>Nematoda</taxon>
        <taxon>Chromadorea</taxon>
        <taxon>Rhabditida</taxon>
        <taxon>Tylenchina</taxon>
        <taxon>Tylenchomorpha</taxon>
        <taxon>Aphelenchoidea</taxon>
        <taxon>Aphelenchoididae</taxon>
        <taxon>Bursaphelenchus</taxon>
    </lineage>
</organism>
<sequence>MLYLILGVIAMALVKAEDSECGIVPKDKCCEEVWSNRCPQPHCYKPIVENCPQRKSLVFNRSADNAVKDLRRAPQKVEEVKCGTAEMNYQPCTSKAVANKLFSSCCELYVPSECQFMCKYETDQNKAKELLTQMANSTCSFKHMSSILYCASQNRNNTECCKDLELNAPQLMVGSRCLRMCDPSGSQLGKITKEDVTCLFNWNVLMYCHHSGIREM</sequence>
<name>A0A811LLF0_9BILA</name>
<dbReference type="InterPro" id="IPR002602">
    <property type="entry name" value="DB"/>
</dbReference>
<dbReference type="EMBL" id="CAJFDH010000006">
    <property type="protein sequence ID" value="CAD5229076.1"/>
    <property type="molecule type" value="Genomic_DNA"/>
</dbReference>
<evidence type="ECO:0000313" key="4">
    <source>
        <dbReference type="Proteomes" id="UP000614601"/>
    </source>
</evidence>
<evidence type="ECO:0000256" key="1">
    <source>
        <dbReference type="SAM" id="SignalP"/>
    </source>
</evidence>
<proteinExistence type="predicted"/>
<dbReference type="OrthoDB" id="5829006at2759"/>
<keyword evidence="4" id="KW-1185">Reference proteome</keyword>
<dbReference type="PANTHER" id="PTHR21679">
    <property type="entry name" value="DOMAIN OF UNKNOWN FUNCTION DB DOMAIN-CONTAINING PROTEIN-RELATED"/>
    <property type="match status" value="1"/>
</dbReference>
<feature type="signal peptide" evidence="1">
    <location>
        <begin position="1"/>
        <end position="16"/>
    </location>
</feature>
<dbReference type="PANTHER" id="PTHR21679:SF1">
    <property type="entry name" value="DOMAIN OF UNKNOWN FUNCTION DB DOMAIN-CONTAINING PROTEIN"/>
    <property type="match status" value="1"/>
</dbReference>
<dbReference type="Proteomes" id="UP000783686">
    <property type="component" value="Unassembled WGS sequence"/>
</dbReference>
<feature type="domain" description="Domain of unknown function DB" evidence="2">
    <location>
        <begin position="105"/>
        <end position="209"/>
    </location>
</feature>
<comment type="caution">
    <text evidence="3">The sequence shown here is derived from an EMBL/GenBank/DDBJ whole genome shotgun (WGS) entry which is preliminary data.</text>
</comment>
<protein>
    <recommendedName>
        <fullName evidence="2">Domain of unknown function DB domain-containing protein</fullName>
    </recommendedName>
</protein>
<keyword evidence="1" id="KW-0732">Signal</keyword>
<evidence type="ECO:0000313" key="3">
    <source>
        <dbReference type="EMBL" id="CAD5229076.1"/>
    </source>
</evidence>
<feature type="chain" id="PRO_5035595636" description="Domain of unknown function DB domain-containing protein" evidence="1">
    <location>
        <begin position="17"/>
        <end position="216"/>
    </location>
</feature>